<accession>A0ABQ0C8F0</accession>
<name>A0ABQ0C8F0_9PROT</name>
<gene>
    <name evidence="1" type="ORF">SIID45300_01487</name>
</gene>
<dbReference type="SUPFAM" id="SSF50341">
    <property type="entry name" value="CheW-like"/>
    <property type="match status" value="1"/>
</dbReference>
<evidence type="ECO:0000313" key="2">
    <source>
        <dbReference type="Proteomes" id="UP001628193"/>
    </source>
</evidence>
<protein>
    <recommendedName>
        <fullName evidence="3">CheW-like domain-containing protein</fullName>
    </recommendedName>
</protein>
<dbReference type="RefSeq" id="WP_420904869.1">
    <property type="nucleotide sequence ID" value="NZ_BAAFGK010000004.1"/>
</dbReference>
<evidence type="ECO:0000313" key="1">
    <source>
        <dbReference type="EMBL" id="GAB0057164.1"/>
    </source>
</evidence>
<dbReference type="Proteomes" id="UP001628193">
    <property type="component" value="Unassembled WGS sequence"/>
</dbReference>
<evidence type="ECO:0008006" key="3">
    <source>
        <dbReference type="Google" id="ProtNLM"/>
    </source>
</evidence>
<organism evidence="1 2">
    <name type="scientific">Candidatus Magnetaquiglobus chichijimensis</name>
    <dbReference type="NCBI Taxonomy" id="3141448"/>
    <lineage>
        <taxon>Bacteria</taxon>
        <taxon>Pseudomonadati</taxon>
        <taxon>Pseudomonadota</taxon>
        <taxon>Magnetococcia</taxon>
        <taxon>Magnetococcales</taxon>
        <taxon>Candidatus Magnetaquicoccaceae</taxon>
        <taxon>Candidatus Magnetaquiglobus</taxon>
    </lineage>
</organism>
<keyword evidence="2" id="KW-1185">Reference proteome</keyword>
<dbReference type="EMBL" id="BAAFGK010000004">
    <property type="protein sequence ID" value="GAB0057164.1"/>
    <property type="molecule type" value="Genomic_DNA"/>
</dbReference>
<reference evidence="1 2" key="1">
    <citation type="submission" date="2024-09" db="EMBL/GenBank/DDBJ databases">
        <title>Draft genome sequence of Candidatus Magnetaquicoccaceae bacterium FCR-1.</title>
        <authorList>
            <person name="Shimoshige H."/>
            <person name="Shimamura S."/>
            <person name="Taoka A."/>
            <person name="Kobayashi H."/>
            <person name="Maekawa T."/>
        </authorList>
    </citation>
    <scope>NUCLEOTIDE SEQUENCE [LARGE SCALE GENOMIC DNA]</scope>
    <source>
        <strain evidence="1 2">FCR-1</strain>
    </source>
</reference>
<proteinExistence type="predicted"/>
<sequence>MNDAATLDVVRFLAGGHPMALPAGQVRACRPIAPGSESEVTPIEPLLGLDRPDATADHRLLDVARGGTIVTWRVGGPVTLHALSRGDIHPLPPLLAARLAISGPRALALLLSEGDPNPAPILLIDAERIESSPR</sequence>
<dbReference type="InterPro" id="IPR036061">
    <property type="entry name" value="CheW-like_dom_sf"/>
</dbReference>
<comment type="caution">
    <text evidence="1">The sequence shown here is derived from an EMBL/GenBank/DDBJ whole genome shotgun (WGS) entry which is preliminary data.</text>
</comment>